<proteinExistence type="predicted"/>
<dbReference type="AlphaFoldDB" id="A0A9W7CHP7"/>
<sequence length="211" mass="22897">MFGATIMSALPHRIDFTKPRPQDSQNSSVDSDSDNAEDGSHLSECMVPFNPGGAAGKNIGDTFGRVDDGKFTSNCELFQLVGKKIVNEKRCVFRLGDGVPDLASSERPFVAGEVVGWVWLVENNCYFWAMHKENGNVHAVLTTSKGGEEAGELYEVEQIVPVGETTNTTTTTMTTTTRVPKDHNASLGDMVMKIASEIRKSKEGKTTTSDS</sequence>
<comment type="caution">
    <text evidence="2">The sequence shown here is derived from an EMBL/GenBank/DDBJ whole genome shotgun (WGS) entry which is preliminary data.</text>
</comment>
<dbReference type="OrthoDB" id="10531116at2759"/>
<protein>
    <submittedName>
        <fullName evidence="2">Uncharacterized protein</fullName>
    </submittedName>
</protein>
<dbReference type="Proteomes" id="UP001165122">
    <property type="component" value="Unassembled WGS sequence"/>
</dbReference>
<reference evidence="3" key="1">
    <citation type="journal article" date="2023" name="Commun. Biol.">
        <title>Genome analysis of Parmales, the sister group of diatoms, reveals the evolutionary specialization of diatoms from phago-mixotrophs to photoautotrophs.</title>
        <authorList>
            <person name="Ban H."/>
            <person name="Sato S."/>
            <person name="Yoshikawa S."/>
            <person name="Yamada K."/>
            <person name="Nakamura Y."/>
            <person name="Ichinomiya M."/>
            <person name="Sato N."/>
            <person name="Blanc-Mathieu R."/>
            <person name="Endo H."/>
            <person name="Kuwata A."/>
            <person name="Ogata H."/>
        </authorList>
    </citation>
    <scope>NUCLEOTIDE SEQUENCE [LARGE SCALE GENOMIC DNA]</scope>
    <source>
        <strain evidence="3">NIES 3700</strain>
    </source>
</reference>
<dbReference type="EMBL" id="BRXW01000098">
    <property type="protein sequence ID" value="GMI06276.1"/>
    <property type="molecule type" value="Genomic_DNA"/>
</dbReference>
<feature type="region of interest" description="Disordered" evidence="1">
    <location>
        <begin position="13"/>
        <end position="42"/>
    </location>
</feature>
<evidence type="ECO:0000256" key="1">
    <source>
        <dbReference type="SAM" id="MobiDB-lite"/>
    </source>
</evidence>
<gene>
    <name evidence="2" type="ORF">TrLO_g11993</name>
</gene>
<keyword evidence="3" id="KW-1185">Reference proteome</keyword>
<organism evidence="2 3">
    <name type="scientific">Triparma laevis f. longispina</name>
    <dbReference type="NCBI Taxonomy" id="1714387"/>
    <lineage>
        <taxon>Eukaryota</taxon>
        <taxon>Sar</taxon>
        <taxon>Stramenopiles</taxon>
        <taxon>Ochrophyta</taxon>
        <taxon>Bolidophyceae</taxon>
        <taxon>Parmales</taxon>
        <taxon>Triparmaceae</taxon>
        <taxon>Triparma</taxon>
    </lineage>
</organism>
<evidence type="ECO:0000313" key="3">
    <source>
        <dbReference type="Proteomes" id="UP001165122"/>
    </source>
</evidence>
<name>A0A9W7CHP7_9STRA</name>
<evidence type="ECO:0000313" key="2">
    <source>
        <dbReference type="EMBL" id="GMI06276.1"/>
    </source>
</evidence>
<accession>A0A9W7CHP7</accession>